<dbReference type="GeneID" id="97890591"/>
<evidence type="ECO:0000313" key="3">
    <source>
        <dbReference type="Proteomes" id="UP000199550"/>
    </source>
</evidence>
<accession>A0A1I4C0A8</accession>
<evidence type="ECO:0000313" key="2">
    <source>
        <dbReference type="EMBL" id="SFK73646.1"/>
    </source>
</evidence>
<dbReference type="OrthoDB" id="7862849at2"/>
<dbReference type="InterPro" id="IPR018919">
    <property type="entry name" value="DUF2484"/>
</dbReference>
<dbReference type="Pfam" id="PF10658">
    <property type="entry name" value="DUF2484"/>
    <property type="match status" value="1"/>
</dbReference>
<evidence type="ECO:0008006" key="4">
    <source>
        <dbReference type="Google" id="ProtNLM"/>
    </source>
</evidence>
<dbReference type="Proteomes" id="UP000199550">
    <property type="component" value="Unassembled WGS sequence"/>
</dbReference>
<proteinExistence type="predicted"/>
<dbReference type="AlphaFoldDB" id="A0A1I4C0A8"/>
<dbReference type="EMBL" id="FOTF01000001">
    <property type="protein sequence ID" value="SFK73646.1"/>
    <property type="molecule type" value="Genomic_DNA"/>
</dbReference>
<keyword evidence="1" id="KW-0812">Transmembrane</keyword>
<protein>
    <recommendedName>
        <fullName evidence="4">DUF2484 family protein</fullName>
    </recommendedName>
</protein>
<reference evidence="2 3" key="1">
    <citation type="submission" date="2016-10" db="EMBL/GenBank/DDBJ databases">
        <authorList>
            <person name="de Groot N.N."/>
        </authorList>
    </citation>
    <scope>NUCLEOTIDE SEQUENCE [LARGE SCALE GENOMIC DNA]</scope>
    <source>
        <strain evidence="2 3">DSM 16199</strain>
    </source>
</reference>
<sequence>MSAPILMALIWLIAANVAAMFPSRDHHWRFAYVMIAIGIPLLGWLTWQQGPIVGLLFLAAGASVLRWPLIYLMRWLRGAKGPKSS</sequence>
<dbReference type="RefSeq" id="WP_090184413.1">
    <property type="nucleotide sequence ID" value="NZ_CAXIDI010000016.1"/>
</dbReference>
<feature type="transmembrane region" description="Helical" evidence="1">
    <location>
        <begin position="53"/>
        <end position="73"/>
    </location>
</feature>
<feature type="transmembrane region" description="Helical" evidence="1">
    <location>
        <begin position="30"/>
        <end position="47"/>
    </location>
</feature>
<feature type="transmembrane region" description="Helical" evidence="1">
    <location>
        <begin position="6"/>
        <end position="23"/>
    </location>
</feature>
<gene>
    <name evidence="2" type="ORF">SAMN04488004_101246</name>
</gene>
<name>A0A1I4C0A8_9RHOB</name>
<evidence type="ECO:0000256" key="1">
    <source>
        <dbReference type="SAM" id="Phobius"/>
    </source>
</evidence>
<keyword evidence="1" id="KW-1133">Transmembrane helix</keyword>
<dbReference type="STRING" id="195913.SAMN04488004_101246"/>
<keyword evidence="1" id="KW-0472">Membrane</keyword>
<organism evidence="2 3">
    <name type="scientific">Loktanella salsilacus</name>
    <dbReference type="NCBI Taxonomy" id="195913"/>
    <lineage>
        <taxon>Bacteria</taxon>
        <taxon>Pseudomonadati</taxon>
        <taxon>Pseudomonadota</taxon>
        <taxon>Alphaproteobacteria</taxon>
        <taxon>Rhodobacterales</taxon>
        <taxon>Roseobacteraceae</taxon>
        <taxon>Loktanella</taxon>
    </lineage>
</organism>
<keyword evidence="3" id="KW-1185">Reference proteome</keyword>